<evidence type="ECO:0000256" key="1">
    <source>
        <dbReference type="SAM" id="Phobius"/>
    </source>
</evidence>
<keyword evidence="1" id="KW-0812">Transmembrane</keyword>
<sequence>MKRFAMLSERLQESISFGYFMAVWLMSAVVLMLLNYLTVNSRILEFLIKSTWGVFLFLVPVCPQNLVFRYGRENCRLFIRVLAVMMIGLYGIAFFSV</sequence>
<protein>
    <submittedName>
        <fullName evidence="3">Uncharacterized protein</fullName>
    </submittedName>
</protein>
<evidence type="ECO:0000313" key="3">
    <source>
        <dbReference type="EMBL" id="GLG90086.1"/>
    </source>
</evidence>
<reference evidence="2" key="1">
    <citation type="submission" date="2022-11" db="EMBL/GenBank/DDBJ databases">
        <title>Draft genome sequence of Sellimonas catena strain 12EGH17.</title>
        <authorList>
            <person name="Hisatomi A."/>
            <person name="Ohkuma M."/>
            <person name="Sakamoto M."/>
        </authorList>
    </citation>
    <scope>NUCLEOTIDE SEQUENCE</scope>
    <source>
        <strain evidence="2">12EGH17</strain>
    </source>
</reference>
<dbReference type="Proteomes" id="UP001145145">
    <property type="component" value="Unassembled WGS sequence"/>
</dbReference>
<name>A0A9W6CDF1_9FIRM</name>
<dbReference type="RefSeq" id="WP_144289697.1">
    <property type="nucleotide sequence ID" value="NZ_BSBO01000004.1"/>
</dbReference>
<keyword evidence="5" id="KW-1185">Reference proteome</keyword>
<dbReference type="EMBL" id="BSBO01000004">
    <property type="protein sequence ID" value="GLG03435.1"/>
    <property type="molecule type" value="Genomic_DNA"/>
</dbReference>
<evidence type="ECO:0000313" key="4">
    <source>
        <dbReference type="Proteomes" id="UP001145094"/>
    </source>
</evidence>
<reference evidence="3 5" key="5">
    <citation type="journal article" date="2023" name="Int. J. Syst. Evol. Microbiol.">
        <title>Sellimonas catena sp. nov., isolated from human faeces.</title>
        <authorList>
            <person name="Hisatomi A."/>
            <person name="Ohkuma M."/>
            <person name="Sakamoto M."/>
        </authorList>
    </citation>
    <scope>NUCLEOTIDE SEQUENCE</scope>
    <source>
        <strain evidence="2 5">12EGH17</strain>
        <strain evidence="3">18CBH55</strain>
    </source>
</reference>
<dbReference type="Proteomes" id="UP001145094">
    <property type="component" value="Unassembled WGS sequence"/>
</dbReference>
<feature type="transmembrane region" description="Helical" evidence="1">
    <location>
        <begin position="20"/>
        <end position="39"/>
    </location>
</feature>
<feature type="transmembrane region" description="Helical" evidence="1">
    <location>
        <begin position="77"/>
        <end position="96"/>
    </location>
</feature>
<evidence type="ECO:0000313" key="5">
    <source>
        <dbReference type="Proteomes" id="UP001145145"/>
    </source>
</evidence>
<dbReference type="EMBL" id="BSCH01000008">
    <property type="protein sequence ID" value="GLG90086.1"/>
    <property type="molecule type" value="Genomic_DNA"/>
</dbReference>
<organism evidence="3 4">
    <name type="scientific">Sellimonas catena</name>
    <dbReference type="NCBI Taxonomy" id="2994035"/>
    <lineage>
        <taxon>Bacteria</taxon>
        <taxon>Bacillati</taxon>
        <taxon>Bacillota</taxon>
        <taxon>Clostridia</taxon>
        <taxon>Lachnospirales</taxon>
        <taxon>Lachnospiraceae</taxon>
        <taxon>Sellimonas</taxon>
    </lineage>
</organism>
<reference evidence="3" key="3">
    <citation type="submission" date="2022-11" db="EMBL/GenBank/DDBJ databases">
        <title>Draft genome sequence of Sellimonas catena strain 18CBH55.</title>
        <authorList>
            <person name="Atsushi H."/>
            <person name="Moriya O."/>
            <person name="Mitsuo S."/>
        </authorList>
    </citation>
    <scope>NUCLEOTIDE SEQUENCE</scope>
    <source>
        <strain evidence="3">18CBH55</strain>
    </source>
</reference>
<keyword evidence="1" id="KW-1133">Transmembrane helix</keyword>
<comment type="caution">
    <text evidence="3">The sequence shown here is derived from an EMBL/GenBank/DDBJ whole genome shotgun (WGS) entry which is preliminary data.</text>
</comment>
<proteinExistence type="predicted"/>
<dbReference type="AlphaFoldDB" id="A0A9W6CDF1"/>
<reference evidence="2" key="2">
    <citation type="submission" date="2022-11" db="EMBL/GenBank/DDBJ databases">
        <title>Draft genome sequence of Sellimonas catena strain 12EGH17.</title>
        <authorList>
            <person name="Atsushi H."/>
            <person name="Moriya O."/>
            <person name="Mitsuo S."/>
        </authorList>
    </citation>
    <scope>NUCLEOTIDE SEQUENCE</scope>
    <source>
        <strain evidence="2">12EGH17</strain>
    </source>
</reference>
<keyword evidence="1" id="KW-0472">Membrane</keyword>
<gene>
    <name evidence="2" type="ORF">Selli1_06090</name>
    <name evidence="3" type="ORF">Selli2_15130</name>
</gene>
<evidence type="ECO:0000313" key="2">
    <source>
        <dbReference type="EMBL" id="GLG03435.1"/>
    </source>
</evidence>
<accession>A0A9W6CDF1</accession>
<reference evidence="3" key="4">
    <citation type="submission" date="2022-11" db="EMBL/GenBank/DDBJ databases">
        <title>Draft genome sequence of Sellimonas catena strain 18CBH55.</title>
        <authorList>
            <person name="Hisatomi A."/>
            <person name="Ohkuma M."/>
            <person name="Sakamoto M."/>
        </authorList>
    </citation>
    <scope>NUCLEOTIDE SEQUENCE</scope>
    <source>
        <strain evidence="3">18CBH55</strain>
    </source>
</reference>